<dbReference type="AlphaFoldDB" id="A0A0H4VLJ4"/>
<reference evidence="1 2" key="1">
    <citation type="submission" date="2015-01" db="EMBL/GenBank/DDBJ databases">
        <title>Rufibacter sp./DG31D/ whole genome sequencing.</title>
        <authorList>
            <person name="Kim M.K."/>
            <person name="Srinivasan S."/>
            <person name="Lee J.-J."/>
        </authorList>
    </citation>
    <scope>NUCLEOTIDE SEQUENCE [LARGE SCALE GENOMIC DNA]</scope>
    <source>
        <strain evidence="1 2">DG31D</strain>
    </source>
</reference>
<accession>A0A0H4VLJ4</accession>
<evidence type="ECO:0008006" key="3">
    <source>
        <dbReference type="Google" id="ProtNLM"/>
    </source>
</evidence>
<dbReference type="STRING" id="1379910.TH63_12225"/>
<dbReference type="Proteomes" id="UP000036458">
    <property type="component" value="Chromosome"/>
</dbReference>
<dbReference type="RefSeq" id="WP_048921175.1">
    <property type="nucleotide sequence ID" value="NZ_CP010777.1"/>
</dbReference>
<dbReference type="PATRIC" id="fig|1379910.4.peg.2653"/>
<keyword evidence="2" id="KW-1185">Reference proteome</keyword>
<sequence>MGKRQRRIFRSNLEQEYQAMLGKDLQLITTQGRVLSGTLESFLNGMIALRDGRRFLHHLPLAYVEEVVLDVEASQ</sequence>
<evidence type="ECO:0000313" key="1">
    <source>
        <dbReference type="EMBL" id="AKQ46213.1"/>
    </source>
</evidence>
<dbReference type="OrthoDB" id="853861at2"/>
<organism evidence="1 2">
    <name type="scientific">Rufibacter radiotolerans</name>
    <dbReference type="NCBI Taxonomy" id="1379910"/>
    <lineage>
        <taxon>Bacteria</taxon>
        <taxon>Pseudomonadati</taxon>
        <taxon>Bacteroidota</taxon>
        <taxon>Cytophagia</taxon>
        <taxon>Cytophagales</taxon>
        <taxon>Hymenobacteraceae</taxon>
        <taxon>Rufibacter</taxon>
    </lineage>
</organism>
<protein>
    <recommendedName>
        <fullName evidence="3">DUF2642 domain-containing protein</fullName>
    </recommendedName>
</protein>
<dbReference type="EMBL" id="CP010777">
    <property type="protein sequence ID" value="AKQ46213.1"/>
    <property type="molecule type" value="Genomic_DNA"/>
</dbReference>
<gene>
    <name evidence="1" type="ORF">TH63_12225</name>
</gene>
<evidence type="ECO:0000313" key="2">
    <source>
        <dbReference type="Proteomes" id="UP000036458"/>
    </source>
</evidence>
<name>A0A0H4VLJ4_9BACT</name>
<proteinExistence type="predicted"/>
<dbReference type="KEGG" id="ruf:TH63_12225"/>